<dbReference type="RefSeq" id="WP_112185624.1">
    <property type="nucleotide sequence ID" value="NZ_CATVZT010000004.1"/>
</dbReference>
<dbReference type="Pfam" id="PF13629">
    <property type="entry name" value="T2SS-T3SS_pil_N"/>
    <property type="match status" value="1"/>
</dbReference>
<gene>
    <name evidence="6" type="primary">sctC_4</name>
    <name evidence="6" type="ORF">LMG18096_02024</name>
</gene>
<dbReference type="AlphaFoldDB" id="A0ABC8QB71"/>
<feature type="domain" description="Type II/III secretion system secretin-like" evidence="4">
    <location>
        <begin position="324"/>
        <end position="493"/>
    </location>
</feature>
<evidence type="ECO:0000256" key="1">
    <source>
        <dbReference type="RuleBase" id="RU004003"/>
    </source>
</evidence>
<dbReference type="EMBL" id="CATZAT010000003">
    <property type="protein sequence ID" value="CAJ0787850.1"/>
    <property type="molecule type" value="Genomic_DNA"/>
</dbReference>
<evidence type="ECO:0000256" key="3">
    <source>
        <dbReference type="SAM" id="SignalP"/>
    </source>
</evidence>
<protein>
    <submittedName>
        <fullName evidence="6">Type 3 secretion system secretin</fullName>
    </submittedName>
</protein>
<comment type="caution">
    <text evidence="6">The sequence shown here is derived from an EMBL/GenBank/DDBJ whole genome shotgun (WGS) entry which is preliminary data.</text>
</comment>
<feature type="compositionally biased region" description="Low complexity" evidence="2">
    <location>
        <begin position="605"/>
        <end position="635"/>
    </location>
</feature>
<keyword evidence="3" id="KW-0732">Signal</keyword>
<feature type="region of interest" description="Disordered" evidence="2">
    <location>
        <begin position="519"/>
        <end position="568"/>
    </location>
</feature>
<dbReference type="PANTHER" id="PTHR30332">
    <property type="entry name" value="PROBABLE GENERAL SECRETION PATHWAY PROTEIN D"/>
    <property type="match status" value="1"/>
</dbReference>
<accession>A0ABC8QB71</accession>
<dbReference type="InterPro" id="IPR032789">
    <property type="entry name" value="T2SS-T3SS_pil_N"/>
</dbReference>
<feature type="signal peptide" evidence="3">
    <location>
        <begin position="1"/>
        <end position="44"/>
    </location>
</feature>
<feature type="chain" id="PRO_5044745878" evidence="3">
    <location>
        <begin position="45"/>
        <end position="660"/>
    </location>
</feature>
<evidence type="ECO:0000256" key="2">
    <source>
        <dbReference type="SAM" id="MobiDB-lite"/>
    </source>
</evidence>
<keyword evidence="7" id="KW-1185">Reference proteome</keyword>
<evidence type="ECO:0000313" key="7">
    <source>
        <dbReference type="Proteomes" id="UP001189663"/>
    </source>
</evidence>
<dbReference type="PANTHER" id="PTHR30332:SF17">
    <property type="entry name" value="TYPE IV PILIATION SYSTEM PROTEIN DR_0774-RELATED"/>
    <property type="match status" value="1"/>
</dbReference>
<dbReference type="PRINTS" id="PR00811">
    <property type="entry name" value="BCTERIALGSPD"/>
</dbReference>
<dbReference type="Proteomes" id="UP001189663">
    <property type="component" value="Unassembled WGS sequence"/>
</dbReference>
<reference evidence="6 7" key="1">
    <citation type="submission" date="2023-07" db="EMBL/GenBank/DDBJ databases">
        <authorList>
            <person name="Peeters C."/>
        </authorList>
    </citation>
    <scope>NUCLEOTIDE SEQUENCE [LARGE SCALE GENOMIC DNA]</scope>
    <source>
        <strain evidence="6 7">LMG 18096</strain>
    </source>
</reference>
<comment type="similarity">
    <text evidence="1">Belongs to the bacterial secretin family.</text>
</comment>
<evidence type="ECO:0000313" key="6">
    <source>
        <dbReference type="EMBL" id="CAJ0787850.1"/>
    </source>
</evidence>
<evidence type="ECO:0000259" key="5">
    <source>
        <dbReference type="Pfam" id="PF13629"/>
    </source>
</evidence>
<evidence type="ECO:0000259" key="4">
    <source>
        <dbReference type="Pfam" id="PF00263"/>
    </source>
</evidence>
<organism evidence="6 7">
    <name type="scientific">Ralstonia holmesii</name>
    <dbReference type="NCBI Taxonomy" id="3058602"/>
    <lineage>
        <taxon>Bacteria</taxon>
        <taxon>Pseudomonadati</taxon>
        <taxon>Pseudomonadota</taxon>
        <taxon>Betaproteobacteria</taxon>
        <taxon>Burkholderiales</taxon>
        <taxon>Burkholderiaceae</taxon>
        <taxon>Ralstonia</taxon>
    </lineage>
</organism>
<feature type="region of interest" description="Disordered" evidence="2">
    <location>
        <begin position="605"/>
        <end position="660"/>
    </location>
</feature>
<feature type="compositionally biased region" description="Low complexity" evidence="2">
    <location>
        <begin position="532"/>
        <end position="562"/>
    </location>
</feature>
<feature type="domain" description="Pilus formation protein N-terminal" evidence="5">
    <location>
        <begin position="105"/>
        <end position="171"/>
    </location>
</feature>
<dbReference type="InterPro" id="IPR004846">
    <property type="entry name" value="T2SS/T3SS_dom"/>
</dbReference>
<feature type="compositionally biased region" description="Low complexity" evidence="2">
    <location>
        <begin position="647"/>
        <end position="660"/>
    </location>
</feature>
<dbReference type="InterPro" id="IPR050810">
    <property type="entry name" value="Bact_Secretion_Sys_Channel"/>
</dbReference>
<proteinExistence type="inferred from homology"/>
<name>A0ABC8QB71_9RALS</name>
<dbReference type="InterPro" id="IPR001775">
    <property type="entry name" value="GspD/PilQ"/>
</dbReference>
<dbReference type="Pfam" id="PF00263">
    <property type="entry name" value="Secretin"/>
    <property type="match status" value="1"/>
</dbReference>
<sequence length="660" mass="66825">MKTNQKTNVATVAPRSGQILGSTRLLVLASAASAMLCMPTHATAQTAMEAGAVAKSTTAPVVMQSRAGASAPVQMTISMNPALATAPVADVRGPNCIGAVRGESSVVVPVGKSSLISLPEPVRNRTLGNPSVVQATMVSPQSMYLLGRSVGTTNMIVQGRSGACSIVNVVVNADAGGLQTSLAQLMPGESKIRVMTAADSLVLAGNVSSAQAAQQAMEIAHAYAASAQSGADKGGGAAGAPAGGSGASVINMMIVDTPQQVMLEVKVAEVSKTLLNQLGSALNVQGGFGSWSGGLLTSLLTGSSTALFGNKANNRPFQVELDAQKNDSLVKILAEPNLVTLSGQEASFLAGGKIYIPVAQSSSSGGAPTITLQEEEYGVGLKFTPTVMANGRINLKVAPEVSELSPTGATVTGANTNGQTILPLITTRRASTTVQMRDGESFAIGGLLQDNARGSLKALPGAGEIPVLGTLFRSTQFQHDLTELVIVITPRLVQPMQTASYPLPTDSFSTPNELAVYLTGNMEGSGPKNRAAKPATAASPATAPQAPAQAPSAPTAPSSQAPMPAPVAPAPVAQAIPAPRTEVSIAPPTQPANVTPEKPAATLPVAEAAPATTSAPAPTDDNAARVARIEATAARLAQARTKTQGRQTAVADTTTTPQTR</sequence>